<dbReference type="Gene3D" id="4.10.60.10">
    <property type="entry name" value="Zinc finger, CCHC-type"/>
    <property type="match status" value="1"/>
</dbReference>
<dbReference type="InterPro" id="IPR001878">
    <property type="entry name" value="Znf_CCHC"/>
</dbReference>
<protein>
    <recommendedName>
        <fullName evidence="2">CCHC-type domain-containing protein</fullName>
    </recommendedName>
</protein>
<dbReference type="Proteomes" id="UP000015453">
    <property type="component" value="Unassembled WGS sequence"/>
</dbReference>
<organism evidence="3 4">
    <name type="scientific">Genlisea aurea</name>
    <dbReference type="NCBI Taxonomy" id="192259"/>
    <lineage>
        <taxon>Eukaryota</taxon>
        <taxon>Viridiplantae</taxon>
        <taxon>Streptophyta</taxon>
        <taxon>Embryophyta</taxon>
        <taxon>Tracheophyta</taxon>
        <taxon>Spermatophyta</taxon>
        <taxon>Magnoliopsida</taxon>
        <taxon>eudicotyledons</taxon>
        <taxon>Gunneridae</taxon>
        <taxon>Pentapetalae</taxon>
        <taxon>asterids</taxon>
        <taxon>lamiids</taxon>
        <taxon>Lamiales</taxon>
        <taxon>Lentibulariaceae</taxon>
        <taxon>Genlisea</taxon>
    </lineage>
</organism>
<dbReference type="SUPFAM" id="SSF57756">
    <property type="entry name" value="Retrovirus zinc finger-like domains"/>
    <property type="match status" value="1"/>
</dbReference>
<dbReference type="Pfam" id="PF00098">
    <property type="entry name" value="zf-CCHC"/>
    <property type="match status" value="1"/>
</dbReference>
<reference evidence="3 4" key="1">
    <citation type="journal article" date="2013" name="BMC Genomics">
        <title>The miniature genome of a carnivorous plant Genlisea aurea contains a low number of genes and short non-coding sequences.</title>
        <authorList>
            <person name="Leushkin E.V."/>
            <person name="Sutormin R.A."/>
            <person name="Nabieva E.R."/>
            <person name="Penin A.A."/>
            <person name="Kondrashov A.S."/>
            <person name="Logacheva M.D."/>
        </authorList>
    </citation>
    <scope>NUCLEOTIDE SEQUENCE [LARGE SCALE GENOMIC DNA]</scope>
</reference>
<dbReference type="AlphaFoldDB" id="S8CBG0"/>
<accession>S8CBG0</accession>
<keyword evidence="1" id="KW-0863">Zinc-finger</keyword>
<dbReference type="OrthoDB" id="2596766at2759"/>
<name>S8CBG0_9LAMI</name>
<evidence type="ECO:0000313" key="4">
    <source>
        <dbReference type="Proteomes" id="UP000015453"/>
    </source>
</evidence>
<dbReference type="PROSITE" id="PS50158">
    <property type="entry name" value="ZF_CCHC"/>
    <property type="match status" value="1"/>
</dbReference>
<evidence type="ECO:0000259" key="2">
    <source>
        <dbReference type="PROSITE" id="PS50158"/>
    </source>
</evidence>
<keyword evidence="1" id="KW-0479">Metal-binding</keyword>
<dbReference type="EMBL" id="AUSU01004932">
    <property type="protein sequence ID" value="EPS64274.1"/>
    <property type="molecule type" value="Genomic_DNA"/>
</dbReference>
<dbReference type="SMART" id="SM00343">
    <property type="entry name" value="ZnF_C2HC"/>
    <property type="match status" value="1"/>
</dbReference>
<feature type="non-terminal residue" evidence="3">
    <location>
        <position position="81"/>
    </location>
</feature>
<keyword evidence="1" id="KW-0862">Zinc</keyword>
<dbReference type="GO" id="GO:0003676">
    <property type="term" value="F:nucleic acid binding"/>
    <property type="evidence" value="ECO:0007669"/>
    <property type="project" value="InterPro"/>
</dbReference>
<sequence length="81" mass="9166">QDQKKNVKETRACFHCGKAGHLKKDCRFWKQTQESEKDKSKVTVVAEQDLLVVLAAGQSQEETYLNDEWIVDSAASYHAAP</sequence>
<feature type="non-terminal residue" evidence="3">
    <location>
        <position position="1"/>
    </location>
</feature>
<gene>
    <name evidence="3" type="ORF">M569_10509</name>
</gene>
<comment type="caution">
    <text evidence="3">The sequence shown here is derived from an EMBL/GenBank/DDBJ whole genome shotgun (WGS) entry which is preliminary data.</text>
</comment>
<evidence type="ECO:0000313" key="3">
    <source>
        <dbReference type="EMBL" id="EPS64274.1"/>
    </source>
</evidence>
<proteinExistence type="predicted"/>
<dbReference type="GO" id="GO:0008270">
    <property type="term" value="F:zinc ion binding"/>
    <property type="evidence" value="ECO:0007669"/>
    <property type="project" value="UniProtKB-KW"/>
</dbReference>
<dbReference type="InterPro" id="IPR036875">
    <property type="entry name" value="Znf_CCHC_sf"/>
</dbReference>
<feature type="domain" description="CCHC-type" evidence="2">
    <location>
        <begin position="13"/>
        <end position="27"/>
    </location>
</feature>
<evidence type="ECO:0000256" key="1">
    <source>
        <dbReference type="PROSITE-ProRule" id="PRU00047"/>
    </source>
</evidence>
<keyword evidence="4" id="KW-1185">Reference proteome</keyword>